<organism evidence="2 3">
    <name type="scientific">Allostreptomyces psammosilenae</name>
    <dbReference type="NCBI Taxonomy" id="1892865"/>
    <lineage>
        <taxon>Bacteria</taxon>
        <taxon>Bacillati</taxon>
        <taxon>Actinomycetota</taxon>
        <taxon>Actinomycetes</taxon>
        <taxon>Kitasatosporales</taxon>
        <taxon>Streptomycetaceae</taxon>
        <taxon>Allostreptomyces</taxon>
    </lineage>
</organism>
<gene>
    <name evidence="2" type="ORF">FHU37_003115</name>
</gene>
<protein>
    <submittedName>
        <fullName evidence="2">Uncharacterized protein</fullName>
    </submittedName>
</protein>
<evidence type="ECO:0000256" key="1">
    <source>
        <dbReference type="SAM" id="MobiDB-lite"/>
    </source>
</evidence>
<dbReference type="AlphaFoldDB" id="A0A853A6S7"/>
<evidence type="ECO:0000313" key="3">
    <source>
        <dbReference type="Proteomes" id="UP000567795"/>
    </source>
</evidence>
<reference evidence="2 3" key="1">
    <citation type="submission" date="2020-07" db="EMBL/GenBank/DDBJ databases">
        <title>Sequencing the genomes of 1000 actinobacteria strains.</title>
        <authorList>
            <person name="Klenk H.-P."/>
        </authorList>
    </citation>
    <scope>NUCLEOTIDE SEQUENCE [LARGE SCALE GENOMIC DNA]</scope>
    <source>
        <strain evidence="2 3">DSM 42178</strain>
    </source>
</reference>
<evidence type="ECO:0000313" key="2">
    <source>
        <dbReference type="EMBL" id="NYI06172.1"/>
    </source>
</evidence>
<feature type="region of interest" description="Disordered" evidence="1">
    <location>
        <begin position="1"/>
        <end position="56"/>
    </location>
</feature>
<proteinExistence type="predicted"/>
<dbReference type="RefSeq" id="WP_179814796.1">
    <property type="nucleotide sequence ID" value="NZ_JACBZD010000001.1"/>
</dbReference>
<accession>A0A853A6S7</accession>
<comment type="caution">
    <text evidence="2">The sequence shown here is derived from an EMBL/GenBank/DDBJ whole genome shotgun (WGS) entry which is preliminary data.</text>
</comment>
<name>A0A853A6S7_9ACTN</name>
<feature type="compositionally biased region" description="Basic and acidic residues" evidence="1">
    <location>
        <begin position="1"/>
        <end position="21"/>
    </location>
</feature>
<dbReference type="Proteomes" id="UP000567795">
    <property type="component" value="Unassembled WGS sequence"/>
</dbReference>
<sequence length="56" mass="6042">MGVAEIERFAERTGGTRDGRAARRSRRGRPDTSGGGARQWGDGTPCQQAVPGKEQR</sequence>
<keyword evidence="3" id="KW-1185">Reference proteome</keyword>
<dbReference type="EMBL" id="JACBZD010000001">
    <property type="protein sequence ID" value="NYI06172.1"/>
    <property type="molecule type" value="Genomic_DNA"/>
</dbReference>